<evidence type="ECO:0000313" key="2">
    <source>
        <dbReference type="Proteomes" id="UP000694924"/>
    </source>
</evidence>
<evidence type="ECO:0000313" key="3">
    <source>
        <dbReference type="RefSeq" id="XP_015175593.1"/>
    </source>
</evidence>
<feature type="compositionally biased region" description="Basic and acidic residues" evidence="1">
    <location>
        <begin position="195"/>
        <end position="204"/>
    </location>
</feature>
<name>A0ABM1I5V6_POLDO</name>
<proteinExistence type="predicted"/>
<accession>A0ABM1I5V6</accession>
<keyword evidence="2" id="KW-1185">Reference proteome</keyword>
<dbReference type="PANTHER" id="PTHR33198">
    <property type="entry name" value="ANK_REP_REGION DOMAIN-CONTAINING PROTEIN-RELATED"/>
    <property type="match status" value="1"/>
</dbReference>
<organism evidence="2 3">
    <name type="scientific">Polistes dominula</name>
    <name type="common">European paper wasp</name>
    <name type="synonym">Vespa dominula</name>
    <dbReference type="NCBI Taxonomy" id="743375"/>
    <lineage>
        <taxon>Eukaryota</taxon>
        <taxon>Metazoa</taxon>
        <taxon>Ecdysozoa</taxon>
        <taxon>Arthropoda</taxon>
        <taxon>Hexapoda</taxon>
        <taxon>Insecta</taxon>
        <taxon>Pterygota</taxon>
        <taxon>Neoptera</taxon>
        <taxon>Endopterygota</taxon>
        <taxon>Hymenoptera</taxon>
        <taxon>Apocrita</taxon>
        <taxon>Aculeata</taxon>
        <taxon>Vespoidea</taxon>
        <taxon>Vespidae</taxon>
        <taxon>Polistinae</taxon>
        <taxon>Polistini</taxon>
        <taxon>Polistes</taxon>
    </lineage>
</organism>
<sequence length="286" mass="33210">MDNHIRSPQPLSKNSAKDWQIWKQEFLIFMTLLGHMAKSEFYKANLFKNLVGSVGIEIINKLSFDRPADRDNLDILLKKIDEYFNPPRKEVEKRYQFFNSSMNPNETIESYIKSLKDKAKNCKFGDLEDSLVIDVIILHANDKVLRKKYLQEDNLTCEKVIEIYKNHKISILESNSASATVPSKQKSKSNVNVNVKEKEKEKDNSNVQQRKKVCSKCNTSHEYKQCPAWNHKCTTCGEMHHFERCCKNLSNQNKTLNKSMNNLTVNKNKGKSVNEAKQLNNLSKQF</sequence>
<gene>
    <name evidence="3" type="primary">LOC107065962</name>
</gene>
<reference evidence="3" key="1">
    <citation type="submission" date="2025-08" db="UniProtKB">
        <authorList>
            <consortium name="RefSeq"/>
        </authorList>
    </citation>
    <scope>IDENTIFICATION</scope>
    <source>
        <tissue evidence="3">Whole body</tissue>
    </source>
</reference>
<feature type="region of interest" description="Disordered" evidence="1">
    <location>
        <begin position="175"/>
        <end position="206"/>
    </location>
</feature>
<dbReference type="Proteomes" id="UP000694924">
    <property type="component" value="Unplaced"/>
</dbReference>
<evidence type="ECO:0000256" key="1">
    <source>
        <dbReference type="SAM" id="MobiDB-lite"/>
    </source>
</evidence>
<dbReference type="GeneID" id="107065962"/>
<dbReference type="PANTHER" id="PTHR33198:SF20">
    <property type="entry name" value="RETROTRANSPOSON GAG DOMAIN-CONTAINING PROTEIN"/>
    <property type="match status" value="1"/>
</dbReference>
<protein>
    <submittedName>
        <fullName evidence="3">Uncharacterized protein LOC107065962</fullName>
    </submittedName>
</protein>
<dbReference type="RefSeq" id="XP_015175593.1">
    <property type="nucleotide sequence ID" value="XM_015320107.1"/>
</dbReference>